<dbReference type="InterPro" id="IPR023780">
    <property type="entry name" value="Chromo_domain"/>
</dbReference>
<dbReference type="OrthoDB" id="433924at2759"/>
<dbReference type="HOGENOM" id="CLU_863887_0_0_1"/>
<dbReference type="Gene3D" id="2.40.50.40">
    <property type="match status" value="1"/>
</dbReference>
<sequence length="322" mass="37960">MAPRQPRQTTQAKPAQKKNDVWEVERIVNKRRENGRDEYRVKWKGFPSSQNTWEPRQHLNCDVLLRQFEATLSERQNRARPRQQALPASSSQRVPRERNSPAAGLHSVPPRQPRRAGRGDQSALREEIQPPPRVPHQGDLREEIQPPPRAPHQRNLREENQPAPRVPHQRYLREEIAPAPRAPHQRDLREEIEPAPRAPHQRNLREENQPAPRVPHQRYLREEIEPAPRAPHQRDLREENQPAPRAPHQRGLREENQPAPRVGIQTIEAVEADQTGDYVYRCLLENGQRMRIPREEMLERYPNELLEYFQNKRRDLVAERGE</sequence>
<evidence type="ECO:0000313" key="6">
    <source>
        <dbReference type="Proteomes" id="UP000008068"/>
    </source>
</evidence>
<dbReference type="EMBL" id="GL379788">
    <property type="protein sequence ID" value="EGT40402.1"/>
    <property type="molecule type" value="Genomic_DNA"/>
</dbReference>
<dbReference type="InterPro" id="IPR023779">
    <property type="entry name" value="Chromodomain_CS"/>
</dbReference>
<feature type="domain" description="Chromo" evidence="4">
    <location>
        <begin position="22"/>
        <end position="80"/>
    </location>
</feature>
<protein>
    <recommendedName>
        <fullName evidence="4">Chromo domain-containing protein</fullName>
    </recommendedName>
</protein>
<proteinExistence type="predicted"/>
<dbReference type="PROSITE" id="PS00598">
    <property type="entry name" value="CHROMO_1"/>
    <property type="match status" value="1"/>
</dbReference>
<organism evidence="6">
    <name type="scientific">Caenorhabditis brenneri</name>
    <name type="common">Nematode worm</name>
    <dbReference type="NCBI Taxonomy" id="135651"/>
    <lineage>
        <taxon>Eukaryota</taxon>
        <taxon>Metazoa</taxon>
        <taxon>Ecdysozoa</taxon>
        <taxon>Nematoda</taxon>
        <taxon>Chromadorea</taxon>
        <taxon>Rhabditida</taxon>
        <taxon>Rhabditina</taxon>
        <taxon>Rhabditomorpha</taxon>
        <taxon>Rhabditoidea</taxon>
        <taxon>Rhabditidae</taxon>
        <taxon>Peloderinae</taxon>
        <taxon>Caenorhabditis</taxon>
    </lineage>
</organism>
<accession>G0MAC1</accession>
<dbReference type="AlphaFoldDB" id="G0MAC1"/>
<dbReference type="eggNOG" id="KOG1911">
    <property type="taxonomic scope" value="Eukaryota"/>
</dbReference>
<dbReference type="InterPro" id="IPR000953">
    <property type="entry name" value="Chromo/chromo_shadow_dom"/>
</dbReference>
<dbReference type="CDD" id="cd00024">
    <property type="entry name" value="CD_CSD"/>
    <property type="match status" value="1"/>
</dbReference>
<name>G0MAC1_CAEBE</name>
<dbReference type="Pfam" id="PF00385">
    <property type="entry name" value="Chromo"/>
    <property type="match status" value="1"/>
</dbReference>
<gene>
    <name evidence="5" type="ORF">CAEBREN_32205</name>
</gene>
<feature type="region of interest" description="Disordered" evidence="3">
    <location>
        <begin position="74"/>
        <end position="171"/>
    </location>
</feature>
<comment type="subcellular location">
    <subcellularLocation>
        <location evidence="1">Nucleus</location>
    </subcellularLocation>
</comment>
<dbReference type="InterPro" id="IPR016197">
    <property type="entry name" value="Chromo-like_dom_sf"/>
</dbReference>
<dbReference type="STRING" id="135651.G0MAC1"/>
<dbReference type="Proteomes" id="UP000008068">
    <property type="component" value="Unassembled WGS sequence"/>
</dbReference>
<keyword evidence="6" id="KW-1185">Reference proteome</keyword>
<dbReference type="PANTHER" id="PTHR22812">
    <property type="entry name" value="CHROMOBOX PROTEIN"/>
    <property type="match status" value="1"/>
</dbReference>
<evidence type="ECO:0000259" key="4">
    <source>
        <dbReference type="PROSITE" id="PS50013"/>
    </source>
</evidence>
<evidence type="ECO:0000256" key="1">
    <source>
        <dbReference type="ARBA" id="ARBA00004123"/>
    </source>
</evidence>
<dbReference type="SMART" id="SM00298">
    <property type="entry name" value="CHROMO"/>
    <property type="match status" value="1"/>
</dbReference>
<keyword evidence="2" id="KW-0539">Nucleus</keyword>
<evidence type="ECO:0000313" key="5">
    <source>
        <dbReference type="EMBL" id="EGT40402.1"/>
    </source>
</evidence>
<reference evidence="6" key="1">
    <citation type="submission" date="2011-07" db="EMBL/GenBank/DDBJ databases">
        <authorList>
            <consortium name="Caenorhabditis brenneri Sequencing and Analysis Consortium"/>
            <person name="Wilson R.K."/>
        </authorList>
    </citation>
    <scope>NUCLEOTIDE SEQUENCE [LARGE SCALE GENOMIC DNA]</scope>
    <source>
        <strain evidence="6">PB2801</strain>
    </source>
</reference>
<dbReference type="InParanoid" id="G0MAC1"/>
<feature type="region of interest" description="Disordered" evidence="3">
    <location>
        <begin position="1"/>
        <end position="23"/>
    </location>
</feature>
<feature type="region of interest" description="Disordered" evidence="3">
    <location>
        <begin position="193"/>
        <end position="258"/>
    </location>
</feature>
<evidence type="ECO:0000256" key="3">
    <source>
        <dbReference type="SAM" id="MobiDB-lite"/>
    </source>
</evidence>
<feature type="compositionally biased region" description="Basic and acidic residues" evidence="3">
    <location>
        <begin position="219"/>
        <end position="240"/>
    </location>
</feature>
<dbReference type="PROSITE" id="PS50013">
    <property type="entry name" value="CHROMO_2"/>
    <property type="match status" value="1"/>
</dbReference>
<feature type="compositionally biased region" description="Polar residues" evidence="3">
    <location>
        <begin position="1"/>
        <end position="13"/>
    </location>
</feature>
<dbReference type="InterPro" id="IPR051219">
    <property type="entry name" value="Heterochromatin_chromo-domain"/>
</dbReference>
<dbReference type="SUPFAM" id="SSF54160">
    <property type="entry name" value="Chromo domain-like"/>
    <property type="match status" value="1"/>
</dbReference>
<dbReference type="GO" id="GO:0005634">
    <property type="term" value="C:nucleus"/>
    <property type="evidence" value="ECO:0007669"/>
    <property type="project" value="UniProtKB-SubCell"/>
</dbReference>
<evidence type="ECO:0000256" key="2">
    <source>
        <dbReference type="ARBA" id="ARBA00023242"/>
    </source>
</evidence>